<dbReference type="PANTHER" id="PTHR47268:SF4">
    <property type="entry name" value="ACYLPHOSPHATASE"/>
    <property type="match status" value="1"/>
</dbReference>
<dbReference type="Pfam" id="PF00708">
    <property type="entry name" value="Acylphosphatase"/>
    <property type="match status" value="1"/>
</dbReference>
<evidence type="ECO:0000256" key="1">
    <source>
        <dbReference type="PROSITE-ProRule" id="PRU00520"/>
    </source>
</evidence>
<dbReference type="Gene3D" id="3.30.70.100">
    <property type="match status" value="1"/>
</dbReference>
<dbReference type="InterPro" id="IPR001792">
    <property type="entry name" value="Acylphosphatase-like_dom"/>
</dbReference>
<organism evidence="5 6">
    <name type="scientific">Methanothrix thermoacetophila (strain DSM 6194 / JCM 14653 / NBRC 101360 / PT)</name>
    <name type="common">Methanosaeta thermophila</name>
    <dbReference type="NCBI Taxonomy" id="349307"/>
    <lineage>
        <taxon>Archaea</taxon>
        <taxon>Methanobacteriati</taxon>
        <taxon>Methanobacteriota</taxon>
        <taxon>Stenosarchaea group</taxon>
        <taxon>Methanomicrobia</taxon>
        <taxon>Methanotrichales</taxon>
        <taxon>Methanotrichaceae</taxon>
        <taxon>Methanothrix</taxon>
    </lineage>
</organism>
<dbReference type="KEGG" id="mtp:Mthe_0951"/>
<evidence type="ECO:0000313" key="5">
    <source>
        <dbReference type="EMBL" id="ABK14739.1"/>
    </source>
</evidence>
<feature type="active site" evidence="1">
    <location>
        <position position="18"/>
    </location>
</feature>
<keyword evidence="3" id="KW-0175">Coiled coil</keyword>
<comment type="similarity">
    <text evidence="2">Belongs to the acylphosphatase family.</text>
</comment>
<dbReference type="GeneID" id="4461785"/>
<evidence type="ECO:0000256" key="3">
    <source>
        <dbReference type="SAM" id="Coils"/>
    </source>
</evidence>
<keyword evidence="1" id="KW-0378">Hydrolase</keyword>
<dbReference type="EMBL" id="CP000477">
    <property type="protein sequence ID" value="ABK14739.1"/>
    <property type="molecule type" value="Genomic_DNA"/>
</dbReference>
<accession>A0B7R5</accession>
<dbReference type="HOGENOM" id="CLU_080336_0_0_2"/>
<dbReference type="SUPFAM" id="SSF54975">
    <property type="entry name" value="Acylphosphatase/BLUF domain-like"/>
    <property type="match status" value="1"/>
</dbReference>
<dbReference type="InterPro" id="IPR036046">
    <property type="entry name" value="Acylphosphatase-like_dom_sf"/>
</dbReference>
<gene>
    <name evidence="5" type="ordered locus">Mthe_0951</name>
</gene>
<feature type="active site" evidence="1">
    <location>
        <position position="36"/>
    </location>
</feature>
<sequence>MRRVEIIAKGDVQRVGYRDAVQNIARKLRLSGTVENVEPYDVRIVAEGEEDALKEFVNAVNIQERPIMVEELEVRWGDATGEFQYFRILRGDWQEELGERFDVAIRYLHRSIELGEQNLAVSKETLAVSKENLSIGRMMLEKQDQMLEKQDRMLEKQDAMLEKQDETIEELRGVRSDLREHMDKRFSRIENEIAEIKRAIRELGGSCI</sequence>
<dbReference type="GO" id="GO:0003998">
    <property type="term" value="F:acylphosphatase activity"/>
    <property type="evidence" value="ECO:0007669"/>
    <property type="project" value="UniProtKB-EC"/>
</dbReference>
<keyword evidence="6" id="KW-1185">Reference proteome</keyword>
<dbReference type="EC" id="3.6.1.7" evidence="1"/>
<proteinExistence type="inferred from homology"/>
<dbReference type="PROSITE" id="PS51160">
    <property type="entry name" value="ACYLPHOSPHATASE_3"/>
    <property type="match status" value="1"/>
</dbReference>
<dbReference type="RefSeq" id="WP_011696134.1">
    <property type="nucleotide sequence ID" value="NC_008553.1"/>
</dbReference>
<dbReference type="InterPro" id="IPR020456">
    <property type="entry name" value="Acylphosphatase"/>
</dbReference>
<comment type="catalytic activity">
    <reaction evidence="1">
        <text>an acyl phosphate + H2O = a carboxylate + phosphate + H(+)</text>
        <dbReference type="Rhea" id="RHEA:14965"/>
        <dbReference type="ChEBI" id="CHEBI:15377"/>
        <dbReference type="ChEBI" id="CHEBI:15378"/>
        <dbReference type="ChEBI" id="CHEBI:29067"/>
        <dbReference type="ChEBI" id="CHEBI:43474"/>
        <dbReference type="ChEBI" id="CHEBI:59918"/>
        <dbReference type="EC" id="3.6.1.7"/>
    </reaction>
</comment>
<dbReference type="Proteomes" id="UP000000674">
    <property type="component" value="Chromosome"/>
</dbReference>
<feature type="domain" description="Acylphosphatase-like" evidence="4">
    <location>
        <begin position="3"/>
        <end position="90"/>
    </location>
</feature>
<evidence type="ECO:0000256" key="2">
    <source>
        <dbReference type="RuleBase" id="RU004168"/>
    </source>
</evidence>
<reference evidence="5 6" key="1">
    <citation type="submission" date="2006-10" db="EMBL/GenBank/DDBJ databases">
        <title>Complete sequence of Methanosaeta thermophila PT.</title>
        <authorList>
            <consortium name="US DOE Joint Genome Institute"/>
            <person name="Copeland A."/>
            <person name="Lucas S."/>
            <person name="Lapidus A."/>
            <person name="Barry K."/>
            <person name="Detter J.C."/>
            <person name="Glavina del Rio T."/>
            <person name="Hammon N."/>
            <person name="Israni S."/>
            <person name="Pitluck S."/>
            <person name="Chain P."/>
            <person name="Malfatti S."/>
            <person name="Shin M."/>
            <person name="Vergez L."/>
            <person name="Schmutz J."/>
            <person name="Larimer F."/>
            <person name="Land M."/>
            <person name="Hauser L."/>
            <person name="Kyrpides N."/>
            <person name="Kim E."/>
            <person name="Smith K.S."/>
            <person name="Ingram-Smith C."/>
            <person name="Richardson P."/>
        </authorList>
    </citation>
    <scope>NUCLEOTIDE SEQUENCE [LARGE SCALE GENOMIC DNA]</scope>
    <source>
        <strain evidence="6">DSM 6194 / JCM 14653 / NBRC 101360 / PT</strain>
    </source>
</reference>
<dbReference type="STRING" id="349307.Mthe_0951"/>
<name>A0B7R5_METTP</name>
<evidence type="ECO:0000259" key="4">
    <source>
        <dbReference type="PROSITE" id="PS51160"/>
    </source>
</evidence>
<dbReference type="PANTHER" id="PTHR47268">
    <property type="entry name" value="ACYLPHOSPHATASE"/>
    <property type="match status" value="1"/>
</dbReference>
<feature type="coiled-coil region" evidence="3">
    <location>
        <begin position="154"/>
        <end position="199"/>
    </location>
</feature>
<dbReference type="OrthoDB" id="6643at2157"/>
<protein>
    <recommendedName>
        <fullName evidence="1">acylphosphatase</fullName>
        <ecNumber evidence="1">3.6.1.7</ecNumber>
    </recommendedName>
</protein>
<evidence type="ECO:0000313" key="6">
    <source>
        <dbReference type="Proteomes" id="UP000000674"/>
    </source>
</evidence>
<dbReference type="AlphaFoldDB" id="A0B7R5"/>